<name>A0A2J6SFG3_9HELO</name>
<dbReference type="InParanoid" id="A0A2J6SFG3"/>
<accession>A0A2J6SFG3</accession>
<evidence type="ECO:0000313" key="2">
    <source>
        <dbReference type="EMBL" id="PMD49515.1"/>
    </source>
</evidence>
<protein>
    <submittedName>
        <fullName evidence="2">Uncharacterized protein</fullName>
    </submittedName>
</protein>
<dbReference type="Proteomes" id="UP000235371">
    <property type="component" value="Unassembled WGS sequence"/>
</dbReference>
<keyword evidence="1" id="KW-0472">Membrane</keyword>
<dbReference type="RefSeq" id="XP_024726419.1">
    <property type="nucleotide sequence ID" value="XM_024876411.1"/>
</dbReference>
<evidence type="ECO:0000256" key="1">
    <source>
        <dbReference type="SAM" id="Phobius"/>
    </source>
</evidence>
<dbReference type="OrthoDB" id="5428890at2759"/>
<proteinExistence type="predicted"/>
<dbReference type="GeneID" id="36584490"/>
<gene>
    <name evidence="2" type="ORF">K444DRAFT_548987</name>
</gene>
<reference evidence="2 3" key="1">
    <citation type="submission" date="2016-04" db="EMBL/GenBank/DDBJ databases">
        <title>A degradative enzymes factory behind the ericoid mycorrhizal symbiosis.</title>
        <authorList>
            <consortium name="DOE Joint Genome Institute"/>
            <person name="Martino E."/>
            <person name="Morin E."/>
            <person name="Grelet G."/>
            <person name="Kuo A."/>
            <person name="Kohler A."/>
            <person name="Daghino S."/>
            <person name="Barry K."/>
            <person name="Choi C."/>
            <person name="Cichocki N."/>
            <person name="Clum A."/>
            <person name="Copeland A."/>
            <person name="Hainaut M."/>
            <person name="Haridas S."/>
            <person name="Labutti K."/>
            <person name="Lindquist E."/>
            <person name="Lipzen A."/>
            <person name="Khouja H.-R."/>
            <person name="Murat C."/>
            <person name="Ohm R."/>
            <person name="Olson A."/>
            <person name="Spatafora J."/>
            <person name="Veneault-Fourrey C."/>
            <person name="Henrissat B."/>
            <person name="Grigoriev I."/>
            <person name="Martin F."/>
            <person name="Perotto S."/>
        </authorList>
    </citation>
    <scope>NUCLEOTIDE SEQUENCE [LARGE SCALE GENOMIC DNA]</scope>
    <source>
        <strain evidence="2 3">E</strain>
    </source>
</reference>
<dbReference type="AlphaFoldDB" id="A0A2J6SFG3"/>
<keyword evidence="1" id="KW-1133">Transmembrane helix</keyword>
<organism evidence="2 3">
    <name type="scientific">Hyaloscypha bicolor E</name>
    <dbReference type="NCBI Taxonomy" id="1095630"/>
    <lineage>
        <taxon>Eukaryota</taxon>
        <taxon>Fungi</taxon>
        <taxon>Dikarya</taxon>
        <taxon>Ascomycota</taxon>
        <taxon>Pezizomycotina</taxon>
        <taxon>Leotiomycetes</taxon>
        <taxon>Helotiales</taxon>
        <taxon>Hyaloscyphaceae</taxon>
        <taxon>Hyaloscypha</taxon>
        <taxon>Hyaloscypha bicolor</taxon>
    </lineage>
</organism>
<keyword evidence="3" id="KW-1185">Reference proteome</keyword>
<sequence length="376" mass="44360">MQYKKAIHSITRQHLKQSAIRISRPFKSLDTLYGRAIHELEHLSLPLASRRAIVSQFWGVESAQSQKVESEGDPYFSYFERQCRDARQLDDAVRPVCTQHNICDIVEQLKTGETRENIREKLLQKATDDPFGVLNTRFFDLAIDLAVRLWLMVHAEYVYRGVTSQTSITWQSGTLNEALYGRFRHELILTDQIKLERVFNAMNIERIADVRIQWTPNLVDHLRFIEDGKTAVLNIFYHATFLKYHTDSKIYPPGLIEETRRTLALLLPQHDNACKKWFRSHHSKLRLDPAAINCGHLKLEERQITRFKYWHDRLVVIKQFFDESEPRTIKQWWYDNRKRVQWFWVAIVLVICTILFGIIQCLRGGGRSGKRIILKR</sequence>
<keyword evidence="1" id="KW-0812">Transmembrane</keyword>
<dbReference type="EMBL" id="KZ613920">
    <property type="protein sequence ID" value="PMD49515.1"/>
    <property type="molecule type" value="Genomic_DNA"/>
</dbReference>
<feature type="transmembrane region" description="Helical" evidence="1">
    <location>
        <begin position="342"/>
        <end position="362"/>
    </location>
</feature>
<evidence type="ECO:0000313" key="3">
    <source>
        <dbReference type="Proteomes" id="UP000235371"/>
    </source>
</evidence>